<evidence type="ECO:0000256" key="4">
    <source>
        <dbReference type="ARBA" id="ARBA00022723"/>
    </source>
</evidence>
<comment type="subunit">
    <text evidence="7">Monomer.</text>
</comment>
<dbReference type="InterPro" id="IPR036866">
    <property type="entry name" value="RibonucZ/Hydroxyglut_hydro"/>
</dbReference>
<evidence type="ECO:0000313" key="10">
    <source>
        <dbReference type="Proteomes" id="UP001156682"/>
    </source>
</evidence>
<dbReference type="Proteomes" id="UP001156682">
    <property type="component" value="Unassembled WGS sequence"/>
</dbReference>
<dbReference type="CDD" id="cd07723">
    <property type="entry name" value="hydroxyacylglutathione_hydrolase_MBL-fold"/>
    <property type="match status" value="1"/>
</dbReference>
<feature type="binding site" evidence="7">
    <location>
        <position position="112"/>
    </location>
    <ligand>
        <name>Zn(2+)</name>
        <dbReference type="ChEBI" id="CHEBI:29105"/>
        <label>1</label>
    </ligand>
</feature>
<feature type="binding site" evidence="7">
    <location>
        <position position="171"/>
    </location>
    <ligand>
        <name>Zn(2+)</name>
        <dbReference type="ChEBI" id="CHEBI:29105"/>
        <label>2</label>
    </ligand>
</feature>
<dbReference type="RefSeq" id="WP_027850360.1">
    <property type="nucleotide sequence ID" value="NZ_BSOR01000006.1"/>
</dbReference>
<dbReference type="InterPro" id="IPR017782">
    <property type="entry name" value="Hydroxyacylglutathione_Hdrlase"/>
</dbReference>
<feature type="binding site" evidence="7">
    <location>
        <position position="60"/>
    </location>
    <ligand>
        <name>Zn(2+)</name>
        <dbReference type="ChEBI" id="CHEBI:29105"/>
        <label>2</label>
    </ligand>
</feature>
<dbReference type="Pfam" id="PF00753">
    <property type="entry name" value="Lactamase_B"/>
    <property type="match status" value="1"/>
</dbReference>
<dbReference type="InterPro" id="IPR032282">
    <property type="entry name" value="HAGH_C"/>
</dbReference>
<dbReference type="InterPro" id="IPR001279">
    <property type="entry name" value="Metallo-B-lactamas"/>
</dbReference>
<dbReference type="PANTHER" id="PTHR43705">
    <property type="entry name" value="HYDROXYACYLGLUTATHIONE HYDROLASE"/>
    <property type="match status" value="1"/>
</dbReference>
<dbReference type="SUPFAM" id="SSF56281">
    <property type="entry name" value="Metallo-hydrolase/oxidoreductase"/>
    <property type="match status" value="1"/>
</dbReference>
<name>A0ABQ5ZW22_9GAMM</name>
<reference evidence="10" key="1">
    <citation type="journal article" date="2019" name="Int. J. Syst. Evol. Microbiol.">
        <title>The Global Catalogue of Microorganisms (GCM) 10K type strain sequencing project: providing services to taxonomists for standard genome sequencing and annotation.</title>
        <authorList>
            <consortium name="The Broad Institute Genomics Platform"/>
            <consortium name="The Broad Institute Genome Sequencing Center for Infectious Disease"/>
            <person name="Wu L."/>
            <person name="Ma J."/>
        </authorList>
    </citation>
    <scope>NUCLEOTIDE SEQUENCE [LARGE SCALE GENOMIC DNA]</scope>
    <source>
        <strain evidence="10">NBRC 100033</strain>
    </source>
</reference>
<comment type="pathway">
    <text evidence="2 7">Secondary metabolite metabolism; methylglyoxal degradation; (R)-lactate from methylglyoxal: step 2/2.</text>
</comment>
<dbReference type="HAMAP" id="MF_01374">
    <property type="entry name" value="Glyoxalase_2"/>
    <property type="match status" value="1"/>
</dbReference>
<proteinExistence type="inferred from homology"/>
<evidence type="ECO:0000256" key="6">
    <source>
        <dbReference type="ARBA" id="ARBA00022833"/>
    </source>
</evidence>
<evidence type="ECO:0000256" key="1">
    <source>
        <dbReference type="ARBA" id="ARBA00001623"/>
    </source>
</evidence>
<evidence type="ECO:0000313" key="9">
    <source>
        <dbReference type="EMBL" id="GLR62866.1"/>
    </source>
</evidence>
<dbReference type="Pfam" id="PF16123">
    <property type="entry name" value="HAGH_C"/>
    <property type="match status" value="1"/>
</dbReference>
<dbReference type="GO" id="GO:0016787">
    <property type="term" value="F:hydrolase activity"/>
    <property type="evidence" value="ECO:0007669"/>
    <property type="project" value="UniProtKB-KW"/>
</dbReference>
<keyword evidence="10" id="KW-1185">Reference proteome</keyword>
<feature type="binding site" evidence="7">
    <location>
        <position position="55"/>
    </location>
    <ligand>
        <name>Zn(2+)</name>
        <dbReference type="ChEBI" id="CHEBI:29105"/>
        <label>1</label>
    </ligand>
</feature>
<dbReference type="EMBL" id="BSOR01000006">
    <property type="protein sequence ID" value="GLR62866.1"/>
    <property type="molecule type" value="Genomic_DNA"/>
</dbReference>
<feature type="domain" description="Metallo-beta-lactamase" evidence="8">
    <location>
        <begin position="12"/>
        <end position="171"/>
    </location>
</feature>
<comment type="caution">
    <text evidence="9">The sequence shown here is derived from an EMBL/GenBank/DDBJ whole genome shotgun (WGS) entry which is preliminary data.</text>
</comment>
<keyword evidence="6 7" id="KW-0862">Zinc</keyword>
<dbReference type="SMART" id="SM00849">
    <property type="entry name" value="Lactamase_B"/>
    <property type="match status" value="1"/>
</dbReference>
<evidence type="ECO:0000259" key="8">
    <source>
        <dbReference type="SMART" id="SM00849"/>
    </source>
</evidence>
<gene>
    <name evidence="7 9" type="primary">gloB</name>
    <name evidence="9" type="ORF">GCM10007878_03010</name>
</gene>
<dbReference type="PIRSF" id="PIRSF005457">
    <property type="entry name" value="Glx"/>
    <property type="match status" value="1"/>
</dbReference>
<evidence type="ECO:0000256" key="2">
    <source>
        <dbReference type="ARBA" id="ARBA00004963"/>
    </source>
</evidence>
<evidence type="ECO:0000256" key="7">
    <source>
        <dbReference type="HAMAP-Rule" id="MF_01374"/>
    </source>
</evidence>
<evidence type="ECO:0000256" key="5">
    <source>
        <dbReference type="ARBA" id="ARBA00022801"/>
    </source>
</evidence>
<comment type="cofactor">
    <cofactor evidence="7">
        <name>Zn(2+)</name>
        <dbReference type="ChEBI" id="CHEBI:29105"/>
    </cofactor>
    <text evidence="7">Binds 2 Zn(2+) ions per subunit.</text>
</comment>
<feature type="binding site" evidence="7">
    <location>
        <position position="133"/>
    </location>
    <ligand>
        <name>Zn(2+)</name>
        <dbReference type="ChEBI" id="CHEBI:29105"/>
        <label>1</label>
    </ligand>
</feature>
<organism evidence="9 10">
    <name type="scientific">Marinospirillum insulare</name>
    <dbReference type="NCBI Taxonomy" id="217169"/>
    <lineage>
        <taxon>Bacteria</taxon>
        <taxon>Pseudomonadati</taxon>
        <taxon>Pseudomonadota</taxon>
        <taxon>Gammaproteobacteria</taxon>
        <taxon>Oceanospirillales</taxon>
        <taxon>Oceanospirillaceae</taxon>
        <taxon>Marinospirillum</taxon>
    </lineage>
</organism>
<feature type="binding site" evidence="7">
    <location>
        <position position="59"/>
    </location>
    <ligand>
        <name>Zn(2+)</name>
        <dbReference type="ChEBI" id="CHEBI:29105"/>
        <label>2</label>
    </ligand>
</feature>
<keyword evidence="4 7" id="KW-0479">Metal-binding</keyword>
<protein>
    <recommendedName>
        <fullName evidence="7">Hydroxyacylglutathione hydrolase</fullName>
        <ecNumber evidence="7">3.1.2.6</ecNumber>
    </recommendedName>
    <alternativeName>
        <fullName evidence="7">Glyoxalase II</fullName>
        <shortName evidence="7">Glx II</shortName>
    </alternativeName>
</protein>
<keyword evidence="5 7" id="KW-0378">Hydrolase</keyword>
<evidence type="ECO:0000256" key="3">
    <source>
        <dbReference type="ARBA" id="ARBA00006759"/>
    </source>
</evidence>
<dbReference type="PANTHER" id="PTHR43705:SF1">
    <property type="entry name" value="HYDROXYACYLGLUTATHIONE HYDROLASE GLOB"/>
    <property type="match status" value="1"/>
</dbReference>
<feature type="binding site" evidence="7">
    <location>
        <position position="133"/>
    </location>
    <ligand>
        <name>Zn(2+)</name>
        <dbReference type="ChEBI" id="CHEBI:29105"/>
        <label>2</label>
    </ligand>
</feature>
<dbReference type="InterPro" id="IPR050110">
    <property type="entry name" value="Glyoxalase_II_hydrolase"/>
</dbReference>
<dbReference type="InterPro" id="IPR035680">
    <property type="entry name" value="Clx_II_MBL"/>
</dbReference>
<comment type="function">
    <text evidence="7">Thiolesterase that catalyzes the hydrolysis of S-D-lactoyl-glutathione to form glutathione and D-lactic acid.</text>
</comment>
<comment type="similarity">
    <text evidence="3 7">Belongs to the metallo-beta-lactamase superfamily. Glyoxalase II family.</text>
</comment>
<dbReference type="EC" id="3.1.2.6" evidence="7"/>
<feature type="binding site" evidence="7">
    <location>
        <position position="57"/>
    </location>
    <ligand>
        <name>Zn(2+)</name>
        <dbReference type="ChEBI" id="CHEBI:29105"/>
        <label>1</label>
    </ligand>
</feature>
<dbReference type="Gene3D" id="3.60.15.10">
    <property type="entry name" value="Ribonuclease Z/Hydroxyacylglutathione hydrolase-like"/>
    <property type="match status" value="1"/>
</dbReference>
<dbReference type="NCBIfam" id="TIGR03413">
    <property type="entry name" value="GSH_gloB"/>
    <property type="match status" value="1"/>
</dbReference>
<comment type="catalytic activity">
    <reaction evidence="1 7">
        <text>an S-(2-hydroxyacyl)glutathione + H2O = a 2-hydroxy carboxylate + glutathione + H(+)</text>
        <dbReference type="Rhea" id="RHEA:21864"/>
        <dbReference type="ChEBI" id="CHEBI:15377"/>
        <dbReference type="ChEBI" id="CHEBI:15378"/>
        <dbReference type="ChEBI" id="CHEBI:57925"/>
        <dbReference type="ChEBI" id="CHEBI:58896"/>
        <dbReference type="ChEBI" id="CHEBI:71261"/>
        <dbReference type="EC" id="3.1.2.6"/>
    </reaction>
</comment>
<sequence length="260" mass="28615">MLEVQPIHAFNDNYIWLIKAPNQKSCWVVDPGDATPVLNYLQAENLTLEGILLTHHHYDHIDGVADLAKPGVEVVGFAKDAQRLPALTQPLVAGDTFELLGERVKVMEVPGHTLGHIVYFIENEQQALLFSGDTLFAAGCGRMFEGTPEQMQASLQSLASLPASTQVFAAHEYTLSNLKFALLVEPNNPALQTRMTDCTKLREAQKPTLPSNLGIELATNPFLRLDQPEVLASLEKRHPEVAIDGAAQAFKLLRAWKDTA</sequence>
<accession>A0ABQ5ZW22</accession>